<dbReference type="PANTHER" id="PTHR11935:SF77">
    <property type="entry name" value="HYDROXYACYLGLUTATHIONE HYDROLASE-LIKE PROTEIN"/>
    <property type="match status" value="1"/>
</dbReference>
<dbReference type="GO" id="GO:0004416">
    <property type="term" value="F:hydroxyacylglutathione hydrolase activity"/>
    <property type="evidence" value="ECO:0007669"/>
    <property type="project" value="TreeGrafter"/>
</dbReference>
<gene>
    <name evidence="1" type="ORF">GW7_12969</name>
</gene>
<reference evidence="1 2" key="1">
    <citation type="journal article" date="2011" name="Nature">
        <title>Genome sequencing reveals insights into physiology and longevity of the naked mole rat.</title>
        <authorList>
            <person name="Kim E.B."/>
            <person name="Fang X."/>
            <person name="Fushan A.A."/>
            <person name="Huang Z."/>
            <person name="Lobanov A.V."/>
            <person name="Han L."/>
            <person name="Marino S.M."/>
            <person name="Sun X."/>
            <person name="Turanov A.A."/>
            <person name="Yang P."/>
            <person name="Yim S.H."/>
            <person name="Zhao X."/>
            <person name="Kasaikina M.V."/>
            <person name="Stoletzki N."/>
            <person name="Peng C."/>
            <person name="Polak P."/>
            <person name="Xiong Z."/>
            <person name="Kiezun A."/>
            <person name="Zhu Y."/>
            <person name="Chen Y."/>
            <person name="Kryukov G.V."/>
            <person name="Zhang Q."/>
            <person name="Peshkin L."/>
            <person name="Yang L."/>
            <person name="Bronson R.T."/>
            <person name="Buffenstein R."/>
            <person name="Wang B."/>
            <person name="Han C."/>
            <person name="Li Q."/>
            <person name="Chen L."/>
            <person name="Zhao W."/>
            <person name="Sunyaev S.R."/>
            <person name="Park T.J."/>
            <person name="Zhang G."/>
            <person name="Wang J."/>
            <person name="Gladyshev V.N."/>
        </authorList>
    </citation>
    <scope>NUCLEOTIDE SEQUENCE [LARGE SCALE GENOMIC DNA]</scope>
</reference>
<dbReference type="SUPFAM" id="SSF56281">
    <property type="entry name" value="Metallo-hydrolase/oxidoreductase"/>
    <property type="match status" value="1"/>
</dbReference>
<evidence type="ECO:0000313" key="1">
    <source>
        <dbReference type="EMBL" id="EHB14113.1"/>
    </source>
</evidence>
<name>G5BXV2_HETGA</name>
<dbReference type="InterPro" id="IPR036866">
    <property type="entry name" value="RibonucZ/Hydroxyglut_hydro"/>
</dbReference>
<proteinExistence type="predicted"/>
<evidence type="ECO:0000313" key="2">
    <source>
        <dbReference type="Proteomes" id="UP000006813"/>
    </source>
</evidence>
<protein>
    <submittedName>
        <fullName evidence="1">Hydroxyacylglutathione hydrolase-like protein</fullName>
    </submittedName>
</protein>
<keyword evidence="1" id="KW-0378">Hydrolase</keyword>
<dbReference type="AlphaFoldDB" id="G5BXV2"/>
<dbReference type="PANTHER" id="PTHR11935">
    <property type="entry name" value="BETA LACTAMASE DOMAIN"/>
    <property type="match status" value="1"/>
</dbReference>
<dbReference type="Proteomes" id="UP000006813">
    <property type="component" value="Unassembled WGS sequence"/>
</dbReference>
<dbReference type="Gene3D" id="3.60.15.10">
    <property type="entry name" value="Ribonuclease Z/Hydroxyacylglutathione hydrolase-like"/>
    <property type="match status" value="1"/>
</dbReference>
<accession>G5BXV2</accession>
<organism evidence="1 2">
    <name type="scientific">Heterocephalus glaber</name>
    <name type="common">Naked mole rat</name>
    <dbReference type="NCBI Taxonomy" id="10181"/>
    <lineage>
        <taxon>Eukaryota</taxon>
        <taxon>Metazoa</taxon>
        <taxon>Chordata</taxon>
        <taxon>Craniata</taxon>
        <taxon>Vertebrata</taxon>
        <taxon>Euteleostomi</taxon>
        <taxon>Mammalia</taxon>
        <taxon>Eutheria</taxon>
        <taxon>Euarchontoglires</taxon>
        <taxon>Glires</taxon>
        <taxon>Rodentia</taxon>
        <taxon>Hystricomorpha</taxon>
        <taxon>Bathyergidae</taxon>
        <taxon>Heterocephalus</taxon>
    </lineage>
</organism>
<dbReference type="EMBL" id="JH172427">
    <property type="protein sequence ID" value="EHB14113.1"/>
    <property type="molecule type" value="Genomic_DNA"/>
</dbReference>
<dbReference type="STRING" id="10181.G5BXV2"/>
<dbReference type="InParanoid" id="G5BXV2"/>
<sequence length="124" mass="13870">MKVKVIPVLEDNYMYLVIQEHKRETVAVNVALAKRLLEIAGWDGVFGAIYFQCPLTPGHTFGHMSYFLWEDECLDPPALFSDGEPALALPVAPDLCFLWNDPNALHCPALDQGSEYLPGLYFLG</sequence>